<dbReference type="InterPro" id="IPR002318">
    <property type="entry name" value="Ala-tRNA-lgiase_IIc"/>
</dbReference>
<gene>
    <name evidence="12 14" type="primary">alaS</name>
    <name evidence="14" type="ORF">MB2181_02385</name>
</gene>
<dbReference type="Pfam" id="PF02272">
    <property type="entry name" value="DHHA1"/>
    <property type="match status" value="1"/>
</dbReference>
<evidence type="ECO:0000256" key="5">
    <source>
        <dbReference type="ARBA" id="ARBA00022723"/>
    </source>
</evidence>
<keyword evidence="11 12" id="KW-0030">Aminoacyl-tRNA synthetase</keyword>
<evidence type="ECO:0000259" key="13">
    <source>
        <dbReference type="PROSITE" id="PS50860"/>
    </source>
</evidence>
<sequence length="872" mass="96475">MLSSQHIRAQFLKFFEDKGHHVVSSSSLVPHEDPTLLFTNAGMNQFKDVFLGEEQRNYVRAASSQKCVRAGGKHNDLENVGYTARHHTFFEMLGNFSFGDYFKKEAIHFAWELLTEVFAIPKEKLLVTVYADDNEAYSIWEKDIGIPTEKIIKIGDNKGSQYASDNFWMMGDTGPCGPCSEIFYDHGDTIEGGVPGSHNEDGDRFIEIWNLVFMQFNRDDKGVMHPLPKPSVDTGMGLERITAILQDVHSNYDIDIFRELIAEAAKLTKTNNTEHPSLKVLSDHIRATTFLIGDGVLPANEGRGYVLRRIIRRAIRHGYKLGVRAPFFFKLVAPLNLVMGDTYRFSKEQSSLIESEIHLEEKRFFETIENGMGILEDTIKELVGKNKTAISGKVAFKLHDTFGFPLDLTADVCRENGISINSEEFDAEMDKQKTMAREAGNFKAKLQINYSGPDTVFLGYDKSSTSAILLGILTHEQSVASITNGESAMLILDQTPFYAESGGQIGDIGSISSEEGVFDVTDTFKIKGNIYVHVGSMIKGKLSINDKIEADINHEHRQHVMRNHSATHLMHKALKEILGNHIEQKGSLVDSYRTRFDFSHPKPLTYKEKTSIELMVNQEILKNQTTQASVMDIDSAKKTGAMMLFGEKYGDKVRVLEIGNSKELCGGTHVAKTGDIGLFKIQSESGISSGIRRVEATTGLNVIGLIAAQETIIDNVTKELNVGASEVTSKVSQLMKQLKDNEKIISQLKSKIAGSEGSDLVGQAIDTGKYQFLGVSVDRVEANELREMIDNLKEKFQSAVIILGSHSNNKVSFAVGVTDNLTQEIKAGDIAKLLGEAVGGKGGGRDNMAMAGGPNIQLIDEAISQIKDHLIK</sequence>
<dbReference type="Gene3D" id="3.30.54.20">
    <property type="match status" value="1"/>
</dbReference>
<organism evidence="14 15">
    <name type="scientific">Methylophilales bacterium HTCC2181</name>
    <dbReference type="NCBI Taxonomy" id="383631"/>
    <lineage>
        <taxon>Bacteria</taxon>
        <taxon>Pseudomonadati</taxon>
        <taxon>Pseudomonadota</taxon>
        <taxon>Betaproteobacteria</taxon>
        <taxon>Nitrosomonadales</taxon>
        <taxon>OM43 clade</taxon>
    </lineage>
</organism>
<evidence type="ECO:0000256" key="3">
    <source>
        <dbReference type="ARBA" id="ARBA00022555"/>
    </source>
</evidence>
<comment type="catalytic activity">
    <reaction evidence="12">
        <text>tRNA(Ala) + L-alanine + ATP = L-alanyl-tRNA(Ala) + AMP + diphosphate</text>
        <dbReference type="Rhea" id="RHEA:12540"/>
        <dbReference type="Rhea" id="RHEA-COMP:9657"/>
        <dbReference type="Rhea" id="RHEA-COMP:9923"/>
        <dbReference type="ChEBI" id="CHEBI:30616"/>
        <dbReference type="ChEBI" id="CHEBI:33019"/>
        <dbReference type="ChEBI" id="CHEBI:57972"/>
        <dbReference type="ChEBI" id="CHEBI:78442"/>
        <dbReference type="ChEBI" id="CHEBI:78497"/>
        <dbReference type="ChEBI" id="CHEBI:456215"/>
        <dbReference type="EC" id="6.1.1.7"/>
    </reaction>
</comment>
<evidence type="ECO:0000313" key="14">
    <source>
        <dbReference type="EMBL" id="EAV46884.1"/>
    </source>
</evidence>
<dbReference type="InterPro" id="IPR018163">
    <property type="entry name" value="Thr/Ala-tRNA-synth_IIc_edit"/>
</dbReference>
<dbReference type="Gene3D" id="2.40.30.130">
    <property type="match status" value="1"/>
</dbReference>
<dbReference type="PROSITE" id="PS50860">
    <property type="entry name" value="AA_TRNA_LIGASE_II_ALA"/>
    <property type="match status" value="1"/>
</dbReference>
<dbReference type="InterPro" id="IPR003156">
    <property type="entry name" value="DHHA1_dom"/>
</dbReference>
<dbReference type="InterPro" id="IPR050058">
    <property type="entry name" value="Ala-tRNA_ligase"/>
</dbReference>
<keyword evidence="15" id="KW-1185">Reference proteome</keyword>
<dbReference type="SMART" id="SM00863">
    <property type="entry name" value="tRNA_SAD"/>
    <property type="match status" value="1"/>
</dbReference>
<keyword evidence="6 12" id="KW-0547">Nucleotide-binding</keyword>
<dbReference type="FunFam" id="3.30.54.20:FF:000001">
    <property type="entry name" value="Alanine--tRNA ligase"/>
    <property type="match status" value="1"/>
</dbReference>
<dbReference type="EMBL" id="AAUX01000001">
    <property type="protein sequence ID" value="EAV46884.1"/>
    <property type="molecule type" value="Genomic_DNA"/>
</dbReference>
<dbReference type="FunFam" id="2.40.30.130:FF:000001">
    <property type="entry name" value="Alanine--tRNA ligase"/>
    <property type="match status" value="1"/>
</dbReference>
<evidence type="ECO:0000256" key="11">
    <source>
        <dbReference type="ARBA" id="ARBA00023146"/>
    </source>
</evidence>
<keyword evidence="12" id="KW-0963">Cytoplasm</keyword>
<dbReference type="Gene3D" id="3.30.930.10">
    <property type="entry name" value="Bira Bifunctional Protein, Domain 2"/>
    <property type="match status" value="1"/>
</dbReference>
<comment type="similarity">
    <text evidence="2 12">Belongs to the class-II aminoacyl-tRNA synthetase family.</text>
</comment>
<dbReference type="InterPro" id="IPR009000">
    <property type="entry name" value="Transl_B-barrel_sf"/>
</dbReference>
<evidence type="ECO:0000256" key="4">
    <source>
        <dbReference type="ARBA" id="ARBA00022598"/>
    </source>
</evidence>
<evidence type="ECO:0000256" key="12">
    <source>
        <dbReference type="HAMAP-Rule" id="MF_00036"/>
    </source>
</evidence>
<dbReference type="Pfam" id="PF07973">
    <property type="entry name" value="tRNA_SAD"/>
    <property type="match status" value="1"/>
</dbReference>
<dbReference type="OrthoDB" id="9803884at2"/>
<dbReference type="FunFam" id="3.30.930.10:FF:000004">
    <property type="entry name" value="Alanine--tRNA ligase"/>
    <property type="match status" value="1"/>
</dbReference>
<dbReference type="InterPro" id="IPR012947">
    <property type="entry name" value="tRNA_SAD"/>
</dbReference>
<feature type="binding site" evidence="12">
    <location>
        <position position="665"/>
    </location>
    <ligand>
        <name>Zn(2+)</name>
        <dbReference type="ChEBI" id="CHEBI:29105"/>
    </ligand>
</feature>
<dbReference type="SUPFAM" id="SSF50447">
    <property type="entry name" value="Translation proteins"/>
    <property type="match status" value="1"/>
</dbReference>
<dbReference type="PANTHER" id="PTHR11777">
    <property type="entry name" value="ALANYL-TRNA SYNTHETASE"/>
    <property type="match status" value="1"/>
</dbReference>
<dbReference type="FunFam" id="3.10.310.40:FF:000001">
    <property type="entry name" value="Alanine--tRNA ligase"/>
    <property type="match status" value="1"/>
</dbReference>
<evidence type="ECO:0000256" key="1">
    <source>
        <dbReference type="ARBA" id="ARBA00004496"/>
    </source>
</evidence>
<evidence type="ECO:0000256" key="8">
    <source>
        <dbReference type="ARBA" id="ARBA00022840"/>
    </source>
</evidence>
<dbReference type="InterPro" id="IPR018164">
    <property type="entry name" value="Ala-tRNA-synth_IIc_N"/>
</dbReference>
<dbReference type="GO" id="GO:0006419">
    <property type="term" value="P:alanyl-tRNA aminoacylation"/>
    <property type="evidence" value="ECO:0007669"/>
    <property type="project" value="UniProtKB-UniRule"/>
</dbReference>
<keyword evidence="9 12" id="KW-0694">RNA-binding</keyword>
<dbReference type="SUPFAM" id="SSF101353">
    <property type="entry name" value="Putative anticodon-binding domain of alanyl-tRNA synthetase (AlaRS)"/>
    <property type="match status" value="1"/>
</dbReference>
<comment type="function">
    <text evidence="12">Catalyzes the attachment of alanine to tRNA(Ala) in a two-step reaction: alanine is first activated by ATP to form Ala-AMP and then transferred to the acceptor end of tRNA(Ala). Also edits incorrectly charged Ser-tRNA(Ala) and Gly-tRNA(Ala) via its editing domain.</text>
</comment>
<dbReference type="PRINTS" id="PR00980">
    <property type="entry name" value="TRNASYNTHALA"/>
</dbReference>
<dbReference type="InterPro" id="IPR018165">
    <property type="entry name" value="Ala-tRNA-synth_IIc_core"/>
</dbReference>
<dbReference type="Gene3D" id="3.10.310.40">
    <property type="match status" value="1"/>
</dbReference>
<proteinExistence type="inferred from homology"/>
<accession>A0P5S4</accession>
<dbReference type="FunFam" id="3.30.980.10:FF:000004">
    <property type="entry name" value="Alanine--tRNA ligase, cytoplasmic"/>
    <property type="match status" value="1"/>
</dbReference>
<dbReference type="InterPro" id="IPR018162">
    <property type="entry name" value="Ala-tRNA-ligase_IIc_anticod-bd"/>
</dbReference>
<evidence type="ECO:0000256" key="2">
    <source>
        <dbReference type="ARBA" id="ARBA00008226"/>
    </source>
</evidence>
<dbReference type="HAMAP" id="MF_00036_B">
    <property type="entry name" value="Ala_tRNA_synth_B"/>
    <property type="match status" value="1"/>
</dbReference>
<evidence type="ECO:0000256" key="6">
    <source>
        <dbReference type="ARBA" id="ARBA00022741"/>
    </source>
</evidence>
<dbReference type="GO" id="GO:0045892">
    <property type="term" value="P:negative regulation of DNA-templated transcription"/>
    <property type="evidence" value="ECO:0007669"/>
    <property type="project" value="TreeGrafter"/>
</dbReference>
<dbReference type="GO" id="GO:0004813">
    <property type="term" value="F:alanine-tRNA ligase activity"/>
    <property type="evidence" value="ECO:0007669"/>
    <property type="project" value="UniProtKB-UniRule"/>
</dbReference>
<dbReference type="InterPro" id="IPR023033">
    <property type="entry name" value="Ala_tRNA_ligase_euk/bac"/>
</dbReference>
<dbReference type="EC" id="6.1.1.7" evidence="12"/>
<feature type="domain" description="Alanyl-transfer RNA synthetases family profile" evidence="13">
    <location>
        <begin position="2"/>
        <end position="708"/>
    </location>
</feature>
<dbReference type="GO" id="GO:0005524">
    <property type="term" value="F:ATP binding"/>
    <property type="evidence" value="ECO:0007669"/>
    <property type="project" value="UniProtKB-UniRule"/>
</dbReference>
<evidence type="ECO:0000256" key="9">
    <source>
        <dbReference type="ARBA" id="ARBA00022884"/>
    </source>
</evidence>
<protein>
    <recommendedName>
        <fullName evidence="12">Alanine--tRNA ligase</fullName>
        <ecNumber evidence="12">6.1.1.7</ecNumber>
    </recommendedName>
    <alternativeName>
        <fullName evidence="12">Alanyl-tRNA synthetase</fullName>
        <shortName evidence="12">AlaRS</shortName>
    </alternativeName>
</protein>
<dbReference type="NCBIfam" id="TIGR00344">
    <property type="entry name" value="alaS"/>
    <property type="match status" value="1"/>
</dbReference>
<dbReference type="CDD" id="cd00673">
    <property type="entry name" value="AlaRS_core"/>
    <property type="match status" value="1"/>
</dbReference>
<evidence type="ECO:0000256" key="10">
    <source>
        <dbReference type="ARBA" id="ARBA00022917"/>
    </source>
</evidence>
<comment type="subcellular location">
    <subcellularLocation>
        <location evidence="1 12">Cytoplasm</location>
    </subcellularLocation>
</comment>
<dbReference type="Proteomes" id="UP000054262">
    <property type="component" value="Unassembled WGS sequence"/>
</dbReference>
<feature type="binding site" evidence="12">
    <location>
        <position position="564"/>
    </location>
    <ligand>
        <name>Zn(2+)</name>
        <dbReference type="ChEBI" id="CHEBI:29105"/>
    </ligand>
</feature>
<dbReference type="PANTHER" id="PTHR11777:SF9">
    <property type="entry name" value="ALANINE--TRNA LIGASE, CYTOPLASMIC"/>
    <property type="match status" value="1"/>
</dbReference>
<dbReference type="GO" id="GO:0008270">
    <property type="term" value="F:zinc ion binding"/>
    <property type="evidence" value="ECO:0007669"/>
    <property type="project" value="UniProtKB-UniRule"/>
</dbReference>
<keyword evidence="5 12" id="KW-0479">Metal-binding</keyword>
<dbReference type="AlphaFoldDB" id="A0P5S4"/>
<dbReference type="GO" id="GO:0005829">
    <property type="term" value="C:cytosol"/>
    <property type="evidence" value="ECO:0007669"/>
    <property type="project" value="TreeGrafter"/>
</dbReference>
<dbReference type="SUPFAM" id="SSF55186">
    <property type="entry name" value="ThrRS/AlaRS common domain"/>
    <property type="match status" value="1"/>
</dbReference>
<keyword evidence="7 12" id="KW-0862">Zinc</keyword>
<keyword evidence="8 12" id="KW-0067">ATP-binding</keyword>
<name>A0P5S4_9PROT</name>
<evidence type="ECO:0000313" key="15">
    <source>
        <dbReference type="Proteomes" id="UP000054262"/>
    </source>
</evidence>
<comment type="caution">
    <text evidence="14">The sequence shown here is derived from an EMBL/GenBank/DDBJ whole genome shotgun (WGS) entry which is preliminary data.</text>
</comment>
<keyword evidence="4 12" id="KW-0436">Ligase</keyword>
<dbReference type="Pfam" id="PF01411">
    <property type="entry name" value="tRNA-synt_2c"/>
    <property type="match status" value="1"/>
</dbReference>
<comment type="domain">
    <text evidence="12">Consists of three domains; the N-terminal catalytic domain, the editing domain and the C-terminal C-Ala domain. The editing domain removes incorrectly charged amino acids, while the C-Ala domain, along with tRNA(Ala), serves as a bridge to cooperatively bring together the editing and aminoacylation centers thus stimulating deacylation of misacylated tRNAs.</text>
</comment>
<comment type="cofactor">
    <cofactor evidence="12">
        <name>Zn(2+)</name>
        <dbReference type="ChEBI" id="CHEBI:29105"/>
    </cofactor>
    <text evidence="12">Binds 1 zinc ion per subunit.</text>
</comment>
<evidence type="ECO:0000256" key="7">
    <source>
        <dbReference type="ARBA" id="ARBA00022833"/>
    </source>
</evidence>
<reference evidence="14 15" key="1">
    <citation type="submission" date="2006-11" db="EMBL/GenBank/DDBJ databases">
        <authorList>
            <person name="Giovannoni S."/>
            <person name="Vergin K."/>
            <person name="Ferriera S."/>
            <person name="Johnson J."/>
            <person name="Kravitz S."/>
            <person name="Beeson K."/>
            <person name="Sutton G."/>
            <person name="Rogers Y.-H."/>
            <person name="Friedman R."/>
            <person name="Frazier M."/>
            <person name="Venter J.C."/>
        </authorList>
    </citation>
    <scope>NUCLEOTIDE SEQUENCE [LARGE SCALE GENOMIC DNA]</scope>
    <source>
        <strain evidence="14 15">HTCC2181</strain>
    </source>
</reference>
<dbReference type="Gene3D" id="3.30.980.10">
    <property type="entry name" value="Threonyl-trna Synthetase, Chain A, domain 2"/>
    <property type="match status" value="1"/>
</dbReference>
<dbReference type="GO" id="GO:0000049">
    <property type="term" value="F:tRNA binding"/>
    <property type="evidence" value="ECO:0007669"/>
    <property type="project" value="UniProtKB-KW"/>
</dbReference>
<keyword evidence="3 12" id="KW-0820">tRNA-binding</keyword>
<feature type="binding site" evidence="12">
    <location>
        <position position="669"/>
    </location>
    <ligand>
        <name>Zn(2+)</name>
        <dbReference type="ChEBI" id="CHEBI:29105"/>
    </ligand>
</feature>
<feature type="binding site" evidence="12">
    <location>
        <position position="568"/>
    </location>
    <ligand>
        <name>Zn(2+)</name>
        <dbReference type="ChEBI" id="CHEBI:29105"/>
    </ligand>
</feature>
<dbReference type="InterPro" id="IPR045864">
    <property type="entry name" value="aa-tRNA-synth_II/BPL/LPL"/>
</dbReference>
<dbReference type="GO" id="GO:0002161">
    <property type="term" value="F:aminoacyl-tRNA deacylase activity"/>
    <property type="evidence" value="ECO:0007669"/>
    <property type="project" value="TreeGrafter"/>
</dbReference>
<keyword evidence="10 12" id="KW-0648">Protein biosynthesis</keyword>
<dbReference type="SUPFAM" id="SSF55681">
    <property type="entry name" value="Class II aaRS and biotin synthetases"/>
    <property type="match status" value="1"/>
</dbReference>
<dbReference type="Gene3D" id="6.10.250.550">
    <property type="match status" value="1"/>
</dbReference>